<sequence length="868" mass="92345">MRIRTKPRGRRGTIIPFVAIGLVAMMSFCALAIDVGMLAVARTEAQAVADSAALVGARTLNGSAASNNNYSAAGPAAVATAANGTILGKSVQASQVQTTIGKYYYDTIKSKFVAYPIDAGSVNDAGTNWSLASCTVSAAGNTAFSAIMGAGRLSIKATGTAVHRPRDVAIVIDLSGSMRFSSLLGIPYSGDRSTNNPDPAYPKFGHYSSSSAGMYQGQSVSTVSGYTYYASNTTASNSLSMNRPAIVADFFDGPNSSNPAFTPAGAGDSEGFVSGDRPLRKQGNGSGQAYATNFQDVNNGSTSKSTTLAAAFESTGYDSAALGTGGFKGYTQGPGYWGKTFFLWPPDPRGATTTTTASQHNNGAMDWRQRFFLKSDGVTPVNDNTLLWASDGDWLSPGSSSTYKINYRAILQWIKNTGPNPFPAKLQAGRILYYNKIPDPADTGLNTRMWGQYPVTDPDERFWKEFIDYVLGVCQKGSSSWLTSSASGSNIVSYTGYGDDYNWGTVRISAKPSGQSMDYRDNPSRPRAHFWFGPMMLVDFLGSYNMTNNFSDGRFAWMPGTAHEAPSYACKLGILGALSDIQNNHPNDQVSLIFYSTPRESSNDAGARFNNVRVPLGRDYSRMKDALFFPPSTLADGGASGLPRMFDAGSIEVPRPGGGTCFAMGLMLAFNQFSSEPTLRTFNPYPAPTGDAGGLGRSGAYKMVILETDGIPNTSATASLVSQSSGGANCSYYRIRYNSTNPSSSEYPSVANSGDNSSQVTSQIYDIAAKLCAKDTDPTPGFATSRKPVQIHCIGFGPVFETTSTNRAAALTTLQQIERIGNTQSSTTPNAWLPDYKIVTGSDDAVVQKLRTAVINIMQSGVQVSLIN</sequence>
<organism evidence="2 3">
    <name type="scientific">Aquisphaera giovannonii</name>
    <dbReference type="NCBI Taxonomy" id="406548"/>
    <lineage>
        <taxon>Bacteria</taxon>
        <taxon>Pseudomonadati</taxon>
        <taxon>Planctomycetota</taxon>
        <taxon>Planctomycetia</taxon>
        <taxon>Isosphaerales</taxon>
        <taxon>Isosphaeraceae</taxon>
        <taxon>Aquisphaera</taxon>
    </lineage>
</organism>
<reference evidence="2 3" key="1">
    <citation type="submission" date="2019-08" db="EMBL/GenBank/DDBJ databases">
        <title>Deep-cultivation of Planctomycetes and their phenomic and genomic characterization uncovers novel biology.</title>
        <authorList>
            <person name="Wiegand S."/>
            <person name="Jogler M."/>
            <person name="Boedeker C."/>
            <person name="Pinto D."/>
            <person name="Vollmers J."/>
            <person name="Rivas-Marin E."/>
            <person name="Kohn T."/>
            <person name="Peeters S.H."/>
            <person name="Heuer A."/>
            <person name="Rast P."/>
            <person name="Oberbeckmann S."/>
            <person name="Bunk B."/>
            <person name="Jeske O."/>
            <person name="Meyerdierks A."/>
            <person name="Storesund J.E."/>
            <person name="Kallscheuer N."/>
            <person name="Luecker S."/>
            <person name="Lage O.M."/>
            <person name="Pohl T."/>
            <person name="Merkel B.J."/>
            <person name="Hornburger P."/>
            <person name="Mueller R.-W."/>
            <person name="Bruemmer F."/>
            <person name="Labrenz M."/>
            <person name="Spormann A.M."/>
            <person name="Op den Camp H."/>
            <person name="Overmann J."/>
            <person name="Amann R."/>
            <person name="Jetten M.S.M."/>
            <person name="Mascher T."/>
            <person name="Medema M.H."/>
            <person name="Devos D.P."/>
            <person name="Kaster A.-K."/>
            <person name="Ovreas L."/>
            <person name="Rohde M."/>
            <person name="Galperin M.Y."/>
            <person name="Jogler C."/>
        </authorList>
    </citation>
    <scope>NUCLEOTIDE SEQUENCE [LARGE SCALE GENOMIC DNA]</scope>
    <source>
        <strain evidence="2 3">OJF2</strain>
    </source>
</reference>
<dbReference type="OrthoDB" id="250187at2"/>
<feature type="domain" description="Putative Flp pilus-assembly TadG-like N-terminal" evidence="1">
    <location>
        <begin position="12"/>
        <end position="58"/>
    </location>
</feature>
<dbReference type="InterPro" id="IPR036465">
    <property type="entry name" value="vWFA_dom_sf"/>
</dbReference>
<dbReference type="Gene3D" id="3.40.50.410">
    <property type="entry name" value="von Willebrand factor, type A domain"/>
    <property type="match status" value="1"/>
</dbReference>
<dbReference type="Proteomes" id="UP000324233">
    <property type="component" value="Chromosome"/>
</dbReference>
<evidence type="ECO:0000259" key="1">
    <source>
        <dbReference type="Pfam" id="PF13400"/>
    </source>
</evidence>
<dbReference type="AlphaFoldDB" id="A0A5B9W7J7"/>
<name>A0A5B9W7J7_9BACT</name>
<protein>
    <recommendedName>
        <fullName evidence="1">Putative Flp pilus-assembly TadG-like N-terminal domain-containing protein</fullName>
    </recommendedName>
</protein>
<dbReference type="SUPFAM" id="SSF53300">
    <property type="entry name" value="vWA-like"/>
    <property type="match status" value="1"/>
</dbReference>
<accession>A0A5B9W7J7</accession>
<evidence type="ECO:0000313" key="2">
    <source>
        <dbReference type="EMBL" id="QEH35991.1"/>
    </source>
</evidence>
<dbReference type="EMBL" id="CP042997">
    <property type="protein sequence ID" value="QEH35991.1"/>
    <property type="molecule type" value="Genomic_DNA"/>
</dbReference>
<dbReference type="InterPro" id="IPR028087">
    <property type="entry name" value="Tad_N"/>
</dbReference>
<dbReference type="KEGG" id="agv:OJF2_45490"/>
<proteinExistence type="predicted"/>
<gene>
    <name evidence="2" type="ORF">OJF2_45490</name>
</gene>
<dbReference type="Pfam" id="PF13400">
    <property type="entry name" value="Tad"/>
    <property type="match status" value="1"/>
</dbReference>
<evidence type="ECO:0000313" key="3">
    <source>
        <dbReference type="Proteomes" id="UP000324233"/>
    </source>
</evidence>
<dbReference type="RefSeq" id="WP_148595724.1">
    <property type="nucleotide sequence ID" value="NZ_CP042997.1"/>
</dbReference>
<keyword evidence="3" id="KW-1185">Reference proteome</keyword>